<dbReference type="EMBL" id="FQZA01000011">
    <property type="protein sequence ID" value="SHJ55676.1"/>
    <property type="molecule type" value="Genomic_DNA"/>
</dbReference>
<dbReference type="AlphaFoldDB" id="A0A1M6K9R1"/>
<dbReference type="STRING" id="313368.SAMN04488012_11185"/>
<organism evidence="1 2">
    <name type="scientific">Palleronia salina</name>
    <dbReference type="NCBI Taxonomy" id="313368"/>
    <lineage>
        <taxon>Bacteria</taxon>
        <taxon>Pseudomonadati</taxon>
        <taxon>Pseudomonadota</taxon>
        <taxon>Alphaproteobacteria</taxon>
        <taxon>Rhodobacterales</taxon>
        <taxon>Roseobacteraceae</taxon>
        <taxon>Palleronia</taxon>
    </lineage>
</organism>
<gene>
    <name evidence="1" type="ORF">SAMN04488012_11185</name>
</gene>
<evidence type="ECO:0000313" key="1">
    <source>
        <dbReference type="EMBL" id="SHJ55676.1"/>
    </source>
</evidence>
<evidence type="ECO:0000313" key="2">
    <source>
        <dbReference type="Proteomes" id="UP000184040"/>
    </source>
</evidence>
<reference evidence="1 2" key="1">
    <citation type="submission" date="2016-11" db="EMBL/GenBank/DDBJ databases">
        <authorList>
            <person name="Jaros S."/>
            <person name="Januszkiewicz K."/>
            <person name="Wedrychowicz H."/>
        </authorList>
    </citation>
    <scope>NUCLEOTIDE SEQUENCE [LARGE SCALE GENOMIC DNA]</scope>
    <source>
        <strain evidence="1 2">DSM 26892</strain>
    </source>
</reference>
<dbReference type="RefSeq" id="WP_139250879.1">
    <property type="nucleotide sequence ID" value="NZ_FQZA01000011.1"/>
</dbReference>
<sequence length="184" mass="19814">MSGVVAVGLGIGMGIGSVLWERGSGVVETVQAMLTERCLPYMTGGSPDVSRLEEFAYGAESAWADPETAVFIKFDENGIRRSCDIQDDLVIWSKQDRDEVLNAVRTFAHDHIAPLNSLPLVEVDLTVNGVGEPFFLWREAGTVRPSYATGFITFLTPKERGTTNVSVDYAPFVALVANAGAADA</sequence>
<protein>
    <submittedName>
        <fullName evidence="1">Uncharacterized protein</fullName>
    </submittedName>
</protein>
<name>A0A1M6K9R1_9RHOB</name>
<accession>A0A1M6K9R1</accession>
<dbReference type="Proteomes" id="UP000184040">
    <property type="component" value="Unassembled WGS sequence"/>
</dbReference>
<keyword evidence="2" id="KW-1185">Reference proteome</keyword>
<proteinExistence type="predicted"/>